<evidence type="ECO:0000256" key="2">
    <source>
        <dbReference type="ARBA" id="ARBA00012920"/>
    </source>
</evidence>
<keyword evidence="10" id="KW-1185">Reference proteome</keyword>
<dbReference type="EC" id="3.5.1.1" evidence="2"/>
<evidence type="ECO:0000313" key="9">
    <source>
        <dbReference type="EMBL" id="AGS35217.1"/>
    </source>
</evidence>
<dbReference type="SMART" id="SM00870">
    <property type="entry name" value="Asparaginase"/>
    <property type="match status" value="1"/>
</dbReference>
<evidence type="ECO:0000313" key="10">
    <source>
        <dbReference type="Proteomes" id="UP000015388"/>
    </source>
</evidence>
<feature type="binding site" evidence="5">
    <location>
        <position position="72"/>
    </location>
    <ligand>
        <name>substrate</name>
    </ligand>
</feature>
<dbReference type="PROSITE" id="PS51732">
    <property type="entry name" value="ASN_GLN_ASE_3"/>
    <property type="match status" value="1"/>
</dbReference>
<dbReference type="Pfam" id="PF17763">
    <property type="entry name" value="Asparaginase_C"/>
    <property type="match status" value="1"/>
</dbReference>
<feature type="active site" evidence="6">
    <location>
        <position position="31"/>
    </location>
</feature>
<sequence length="322" mass="31849">MFPATTATADPGYGKLTRMNGPIHLLTTGGTIACTRDADGALVPTMSARDLVAAAGLRDAEVTARDLTRLDSSSITLADLDHVLAAVREAIDHGASGVVLTHGTDSLEDTALALDLVHDSDAPVVLTGAQRAFDHPEGDGRDNLLGAAAAAADPANRGRGVLVFFGGRLLPARGLIKTHTSDLAGFTLAGDAGPRPAPVAHEGLTGLRIPILAAWPGAGAEFVDACLSPTAPADGVVIEALGSGNMGSAMGEGVARVLAAGVPTVISTRVPFGAVSLAYGGAGGGASLKARGAIGAGVLSPGQARITLATALAAGVDPAGLF</sequence>
<dbReference type="PIRSF" id="PIRSF500176">
    <property type="entry name" value="L_ASNase"/>
    <property type="match status" value="1"/>
</dbReference>
<evidence type="ECO:0000259" key="8">
    <source>
        <dbReference type="Pfam" id="PF17763"/>
    </source>
</evidence>
<feature type="binding site" evidence="5">
    <location>
        <begin position="104"/>
        <end position="105"/>
    </location>
    <ligand>
        <name>substrate</name>
    </ligand>
</feature>
<dbReference type="InterPro" id="IPR006034">
    <property type="entry name" value="Asparaginase/glutaminase-like"/>
</dbReference>
<dbReference type="CDD" id="cd08964">
    <property type="entry name" value="L-asparaginase_II"/>
    <property type="match status" value="1"/>
</dbReference>
<dbReference type="GO" id="GO:0006528">
    <property type="term" value="P:asparagine metabolic process"/>
    <property type="evidence" value="ECO:0007669"/>
    <property type="project" value="InterPro"/>
</dbReference>
<dbReference type="PANTHER" id="PTHR11707:SF28">
    <property type="entry name" value="60 KDA LYSOPHOSPHOLIPASE"/>
    <property type="match status" value="1"/>
</dbReference>
<dbReference type="PRINTS" id="PR00139">
    <property type="entry name" value="ASNGLNASE"/>
</dbReference>
<gene>
    <name evidence="9" type="ORF">B841_08720</name>
</gene>
<protein>
    <recommendedName>
        <fullName evidence="2">asparaginase</fullName>
        <ecNumber evidence="2">3.5.1.1</ecNumber>
    </recommendedName>
</protein>
<evidence type="ECO:0000259" key="7">
    <source>
        <dbReference type="Pfam" id="PF00710"/>
    </source>
</evidence>
<dbReference type="InterPro" id="IPR036152">
    <property type="entry name" value="Asp/glu_Ase-like_sf"/>
</dbReference>
<evidence type="ECO:0000256" key="5">
    <source>
        <dbReference type="PIRSR" id="PIRSR001220-2"/>
    </source>
</evidence>
<dbReference type="Gene3D" id="3.40.50.40">
    <property type="match status" value="1"/>
</dbReference>
<dbReference type="eggNOG" id="COG0252">
    <property type="taxonomic scope" value="Bacteria"/>
</dbReference>
<dbReference type="Pfam" id="PF00710">
    <property type="entry name" value="Asparaginase"/>
    <property type="match status" value="1"/>
</dbReference>
<accession>S5SVX2</accession>
<feature type="domain" description="Asparaginase/glutaminase C-terminal" evidence="8">
    <location>
        <begin position="208"/>
        <end position="319"/>
    </location>
</feature>
<evidence type="ECO:0000256" key="3">
    <source>
        <dbReference type="ARBA" id="ARBA00022801"/>
    </source>
</evidence>
<keyword evidence="3" id="KW-0378">Hydrolase</keyword>
<dbReference type="KEGG" id="cmd:B841_08720"/>
<dbReference type="InterPro" id="IPR027474">
    <property type="entry name" value="L-asparaginase_N"/>
</dbReference>
<feature type="domain" description="L-asparaginase N-terminal" evidence="7">
    <location>
        <begin position="23"/>
        <end position="187"/>
    </location>
</feature>
<evidence type="ECO:0000256" key="6">
    <source>
        <dbReference type="PROSITE-ProRule" id="PRU10099"/>
    </source>
</evidence>
<dbReference type="EMBL" id="CP003924">
    <property type="protein sequence ID" value="AGS35217.1"/>
    <property type="molecule type" value="Genomic_DNA"/>
</dbReference>
<dbReference type="InterPro" id="IPR037152">
    <property type="entry name" value="L-asparaginase_N_sf"/>
</dbReference>
<proteinExistence type="inferred from homology"/>
<feature type="active site" description="O-isoaspartyl threonine intermediate" evidence="4">
    <location>
        <position position="31"/>
    </location>
</feature>
<dbReference type="InterPro" id="IPR027473">
    <property type="entry name" value="L-asparaginase_C"/>
</dbReference>
<dbReference type="GO" id="GO:0004067">
    <property type="term" value="F:asparaginase activity"/>
    <property type="evidence" value="ECO:0007669"/>
    <property type="project" value="UniProtKB-UniRule"/>
</dbReference>
<dbReference type="PANTHER" id="PTHR11707">
    <property type="entry name" value="L-ASPARAGINASE"/>
    <property type="match status" value="1"/>
</dbReference>
<name>S5SVX2_9CORY</name>
<dbReference type="Proteomes" id="UP000015388">
    <property type="component" value="Chromosome"/>
</dbReference>
<organism evidence="9 10">
    <name type="scientific">Corynebacterium maris DSM 45190</name>
    <dbReference type="NCBI Taxonomy" id="1224163"/>
    <lineage>
        <taxon>Bacteria</taxon>
        <taxon>Bacillati</taxon>
        <taxon>Actinomycetota</taxon>
        <taxon>Actinomycetes</taxon>
        <taxon>Mycobacteriales</taxon>
        <taxon>Corynebacteriaceae</taxon>
        <taxon>Corynebacterium</taxon>
    </lineage>
</organism>
<dbReference type="SFLD" id="SFLDS00057">
    <property type="entry name" value="Glutaminase/Asparaginase"/>
    <property type="match status" value="1"/>
</dbReference>
<evidence type="ECO:0000256" key="4">
    <source>
        <dbReference type="PIRSR" id="PIRSR001220-1"/>
    </source>
</evidence>
<dbReference type="AlphaFoldDB" id="S5SVX2"/>
<dbReference type="PROSITE" id="PS00144">
    <property type="entry name" value="ASN_GLN_ASE_1"/>
    <property type="match status" value="1"/>
</dbReference>
<reference evidence="9 10" key="1">
    <citation type="submission" date="2012-11" db="EMBL/GenBank/DDBJ databases">
        <title>The complete genome sequence of Corynebacterium maris Coryn-1 (=DSM 45190).</title>
        <authorList>
            <person name="Schaffert L."/>
            <person name="Albersmeier A."/>
            <person name="Kalinowski J."/>
            <person name="Ruckert C."/>
        </authorList>
    </citation>
    <scope>NUCLEOTIDE SEQUENCE [LARGE SCALE GENOMIC DNA]</scope>
    <source>
        <strain evidence="10">Coryn-1</strain>
    </source>
</reference>
<evidence type="ECO:0000256" key="1">
    <source>
        <dbReference type="ARBA" id="ARBA00010518"/>
    </source>
</evidence>
<dbReference type="PATRIC" id="fig|1224163.3.peg.1752"/>
<comment type="similarity">
    <text evidence="1">Belongs to the asparaginase 1 family.</text>
</comment>
<dbReference type="InterPro" id="IPR004550">
    <property type="entry name" value="AsnASE_II"/>
</dbReference>
<dbReference type="InterPro" id="IPR020827">
    <property type="entry name" value="Asparaginase/glutaminase_AS1"/>
</dbReference>
<dbReference type="STRING" id="1224163.B841_08720"/>
<dbReference type="HOGENOM" id="CLU_019134_1_0_11"/>
<dbReference type="InterPro" id="IPR040919">
    <property type="entry name" value="Asparaginase_C"/>
</dbReference>
<dbReference type="SUPFAM" id="SSF53774">
    <property type="entry name" value="Glutaminase/Asparaginase"/>
    <property type="match status" value="1"/>
</dbReference>
<dbReference type="Gene3D" id="3.40.50.1170">
    <property type="entry name" value="L-asparaginase, N-terminal domain"/>
    <property type="match status" value="1"/>
</dbReference>
<dbReference type="PIRSF" id="PIRSF001220">
    <property type="entry name" value="L-ASNase_gatD"/>
    <property type="match status" value="1"/>
</dbReference>